<dbReference type="InterPro" id="IPR051310">
    <property type="entry name" value="MCP_chemotaxis"/>
</dbReference>
<dbReference type="Proteomes" id="UP000462435">
    <property type="component" value="Unassembled WGS sequence"/>
</dbReference>
<dbReference type="InterPro" id="IPR013655">
    <property type="entry name" value="PAS_fold_3"/>
</dbReference>
<evidence type="ECO:0000259" key="14">
    <source>
        <dbReference type="PROSITE" id="PS50885"/>
    </source>
</evidence>
<dbReference type="CDD" id="cd11386">
    <property type="entry name" value="MCP_signal"/>
    <property type="match status" value="1"/>
</dbReference>
<evidence type="ECO:0000256" key="10">
    <source>
        <dbReference type="PROSITE-ProRule" id="PRU00284"/>
    </source>
</evidence>
<proteinExistence type="inferred from homology"/>
<gene>
    <name evidence="15" type="primary">aer_3</name>
    <name evidence="15" type="ORF">GAK35_04312</name>
</gene>
<dbReference type="PANTHER" id="PTHR43531:SF14">
    <property type="entry name" value="METHYL-ACCEPTING CHEMOTAXIS PROTEIN I-RELATED"/>
    <property type="match status" value="1"/>
</dbReference>
<evidence type="ECO:0000256" key="7">
    <source>
        <dbReference type="ARBA" id="ARBA00022989"/>
    </source>
</evidence>
<dbReference type="PANTHER" id="PTHR43531">
    <property type="entry name" value="PROTEIN ICFG"/>
    <property type="match status" value="1"/>
</dbReference>
<feature type="transmembrane region" description="Helical" evidence="11">
    <location>
        <begin position="194"/>
        <end position="214"/>
    </location>
</feature>
<keyword evidence="10" id="KW-0807">Transducer</keyword>
<keyword evidence="2" id="KW-1003">Cell membrane</keyword>
<evidence type="ECO:0000313" key="16">
    <source>
        <dbReference type="Proteomes" id="UP000462435"/>
    </source>
</evidence>
<dbReference type="InterPro" id="IPR035965">
    <property type="entry name" value="PAS-like_dom_sf"/>
</dbReference>
<evidence type="ECO:0000259" key="12">
    <source>
        <dbReference type="PROSITE" id="PS50111"/>
    </source>
</evidence>
<organism evidence="15 16">
    <name type="scientific">Herbaspirillum frisingense</name>
    <dbReference type="NCBI Taxonomy" id="92645"/>
    <lineage>
        <taxon>Bacteria</taxon>
        <taxon>Pseudomonadati</taxon>
        <taxon>Pseudomonadota</taxon>
        <taxon>Betaproteobacteria</taxon>
        <taxon>Burkholderiales</taxon>
        <taxon>Oxalobacteraceae</taxon>
        <taxon>Herbaspirillum</taxon>
    </lineage>
</organism>
<dbReference type="PROSITE" id="PS50111">
    <property type="entry name" value="CHEMOTAXIS_TRANSDUC_2"/>
    <property type="match status" value="1"/>
</dbReference>
<dbReference type="FunFam" id="3.30.450.20:FF:000046">
    <property type="entry name" value="Aerotaxis sensor receptor"/>
    <property type="match status" value="1"/>
</dbReference>
<evidence type="ECO:0000256" key="3">
    <source>
        <dbReference type="ARBA" id="ARBA00022481"/>
    </source>
</evidence>
<dbReference type="SUPFAM" id="SSF55785">
    <property type="entry name" value="PYP-like sensor domain (PAS domain)"/>
    <property type="match status" value="1"/>
</dbReference>
<feature type="transmembrane region" description="Helical" evidence="11">
    <location>
        <begin position="169"/>
        <end position="188"/>
    </location>
</feature>
<protein>
    <submittedName>
        <fullName evidence="15">Aerotaxis receptor</fullName>
    </submittedName>
</protein>
<dbReference type="NCBIfam" id="TIGR00229">
    <property type="entry name" value="sensory_box"/>
    <property type="match status" value="1"/>
</dbReference>
<dbReference type="GO" id="GO:0004888">
    <property type="term" value="F:transmembrane signaling receptor activity"/>
    <property type="evidence" value="ECO:0007669"/>
    <property type="project" value="TreeGrafter"/>
</dbReference>
<reference evidence="16" key="1">
    <citation type="journal article" date="2020" name="MBio">
        <title>Horizontal gene transfer to a defensive symbiont with a reduced genome amongst a multipartite beetle microbiome.</title>
        <authorList>
            <person name="Waterworth S.C."/>
            <person name="Florez L.V."/>
            <person name="Rees E.R."/>
            <person name="Hertweck C."/>
            <person name="Kaltenpoth M."/>
            <person name="Kwan J.C."/>
        </authorList>
    </citation>
    <scope>NUCLEOTIDE SEQUENCE [LARGE SCALE GENOMIC DNA]</scope>
</reference>
<dbReference type="GO" id="GO:0005886">
    <property type="term" value="C:plasma membrane"/>
    <property type="evidence" value="ECO:0007669"/>
    <property type="project" value="UniProtKB-SubCell"/>
</dbReference>
<evidence type="ECO:0000256" key="4">
    <source>
        <dbReference type="ARBA" id="ARBA00022500"/>
    </source>
</evidence>
<evidence type="ECO:0000256" key="5">
    <source>
        <dbReference type="ARBA" id="ARBA00022519"/>
    </source>
</evidence>
<keyword evidence="3" id="KW-0488">Methylation</keyword>
<accession>A0A7V8JS05</accession>
<feature type="domain" description="PAS" evidence="13">
    <location>
        <begin position="25"/>
        <end position="50"/>
    </location>
</feature>
<dbReference type="Gene3D" id="3.30.450.20">
    <property type="entry name" value="PAS domain"/>
    <property type="match status" value="1"/>
</dbReference>
<dbReference type="PROSITE" id="PS50112">
    <property type="entry name" value="PAS"/>
    <property type="match status" value="1"/>
</dbReference>
<dbReference type="CDD" id="cd00130">
    <property type="entry name" value="PAS"/>
    <property type="match status" value="1"/>
</dbReference>
<evidence type="ECO:0000256" key="2">
    <source>
        <dbReference type="ARBA" id="ARBA00022475"/>
    </source>
</evidence>
<feature type="domain" description="Methyl-accepting transducer" evidence="12">
    <location>
        <begin position="273"/>
        <end position="502"/>
    </location>
</feature>
<dbReference type="Pfam" id="PF00015">
    <property type="entry name" value="MCPsignal"/>
    <property type="match status" value="1"/>
</dbReference>
<keyword evidence="7 11" id="KW-1133">Transmembrane helix</keyword>
<dbReference type="AlphaFoldDB" id="A0A7V8JS05"/>
<keyword evidence="15" id="KW-0675">Receptor</keyword>
<dbReference type="InterPro" id="IPR003660">
    <property type="entry name" value="HAMP_dom"/>
</dbReference>
<dbReference type="InterPro" id="IPR004089">
    <property type="entry name" value="MCPsignal_dom"/>
</dbReference>
<comment type="subcellular location">
    <subcellularLocation>
        <location evidence="1">Cell inner membrane</location>
        <topology evidence="1">Multi-pass membrane protein</topology>
    </subcellularLocation>
</comment>
<dbReference type="Gene3D" id="1.10.287.950">
    <property type="entry name" value="Methyl-accepting chemotaxis protein"/>
    <property type="match status" value="1"/>
</dbReference>
<evidence type="ECO:0000256" key="6">
    <source>
        <dbReference type="ARBA" id="ARBA00022692"/>
    </source>
</evidence>
<evidence type="ECO:0000313" key="15">
    <source>
        <dbReference type="EMBL" id="KAF1034248.1"/>
    </source>
</evidence>
<sequence length="709" mass="76219">MRMNMPVSGVERLLVDGKAIVSKTDLKGNITYVNPYFIEISGFAEEELLGAPQNLIRHPDMPGEAFADMWATIKGGTPWTGLVKNRSKNGDHYWVRANVTPIRENGQVVGYMSVRTRPGREAVQGAEKLYASIRRGQAKGIALHRGEVVRTGLAGWFGKLSRMQLGTRINLSMGAMLAIQLAVMFAGFATLHQWWISGLAAASGLISILLWLALRGALIKPLRQALDVTHAITGGDLSARIETQRHDELGRLLSALRQMNVNLTAIIGDVRSNVETINVATREIASGNLDLSRRTEAQAANLEETASSMQQLASTVRQNADHAVQANQLAGSASAIAMKGGDMVASTGNTMNEISESSKKIVDIIGLIDSIAFQTNILALNAAVEAARAGEQGRGFAVVASEVRSLAQRSAGAAKEIKTLIDDSVDKVTVGNRQVEQAGNTMRDIVESVRRVSGIMGEISEATLQQSAGINQVHEAVTQMDAGTQQNAALVEQAAAAAGSLEEQTMRLLQAISVFKFNRRKPGRRHQRQTPRIPGLHRESVALSFPPVENSAAVFPLQRRERRIDVAIALQPYLQDLMASGVRLEQRLPRRLAADLGFAAAVGQPGQACSAKRTAGFAAHMRDDAHVERVGDQLCPVGAARAAADQRQLAHIGAGRAQGIQPIDHAEGHALQHRIAQRGALVFRRQAVEHAAGIGIVVRRALAGQVGQE</sequence>
<evidence type="ECO:0000259" key="13">
    <source>
        <dbReference type="PROSITE" id="PS50112"/>
    </source>
</evidence>
<evidence type="ECO:0000256" key="8">
    <source>
        <dbReference type="ARBA" id="ARBA00023136"/>
    </source>
</evidence>
<dbReference type="Pfam" id="PF08447">
    <property type="entry name" value="PAS_3"/>
    <property type="match status" value="1"/>
</dbReference>
<keyword evidence="8 11" id="KW-0472">Membrane</keyword>
<evidence type="ECO:0000256" key="1">
    <source>
        <dbReference type="ARBA" id="ARBA00004429"/>
    </source>
</evidence>
<dbReference type="CDD" id="cd06225">
    <property type="entry name" value="HAMP"/>
    <property type="match status" value="1"/>
</dbReference>
<dbReference type="PROSITE" id="PS50885">
    <property type="entry name" value="HAMP"/>
    <property type="match status" value="1"/>
</dbReference>
<keyword evidence="4" id="KW-0145">Chemotaxis</keyword>
<evidence type="ECO:0000256" key="9">
    <source>
        <dbReference type="ARBA" id="ARBA00029447"/>
    </source>
</evidence>
<dbReference type="InterPro" id="IPR000014">
    <property type="entry name" value="PAS"/>
</dbReference>
<name>A0A7V8JS05_9BURK</name>
<comment type="caution">
    <text evidence="15">The sequence shown here is derived from an EMBL/GenBank/DDBJ whole genome shotgun (WGS) entry which is preliminary data.</text>
</comment>
<dbReference type="SUPFAM" id="SSF58104">
    <property type="entry name" value="Methyl-accepting chemotaxis protein (MCP) signaling domain"/>
    <property type="match status" value="1"/>
</dbReference>
<keyword evidence="5" id="KW-0997">Cell inner membrane</keyword>
<dbReference type="GO" id="GO:0007165">
    <property type="term" value="P:signal transduction"/>
    <property type="evidence" value="ECO:0007669"/>
    <property type="project" value="UniProtKB-KW"/>
</dbReference>
<comment type="similarity">
    <text evidence="9">Belongs to the methyl-accepting chemotaxis (MCP) protein family.</text>
</comment>
<dbReference type="EMBL" id="WNDX01000248">
    <property type="protein sequence ID" value="KAF1034248.1"/>
    <property type="molecule type" value="Genomic_DNA"/>
</dbReference>
<dbReference type="SMART" id="SM00283">
    <property type="entry name" value="MA"/>
    <property type="match status" value="1"/>
</dbReference>
<dbReference type="SMART" id="SM00304">
    <property type="entry name" value="HAMP"/>
    <property type="match status" value="1"/>
</dbReference>
<dbReference type="FunFam" id="1.10.287.950:FF:000001">
    <property type="entry name" value="Methyl-accepting chemotaxis sensory transducer"/>
    <property type="match status" value="1"/>
</dbReference>
<keyword evidence="6 11" id="KW-0812">Transmembrane</keyword>
<feature type="domain" description="HAMP" evidence="14">
    <location>
        <begin position="216"/>
        <end position="268"/>
    </location>
</feature>
<dbReference type="GO" id="GO:0052131">
    <property type="term" value="P:positive aerotaxis"/>
    <property type="evidence" value="ECO:0007669"/>
    <property type="project" value="UniProtKB-ARBA"/>
</dbReference>
<evidence type="ECO:0000256" key="11">
    <source>
        <dbReference type="SAM" id="Phobius"/>
    </source>
</evidence>
<dbReference type="Pfam" id="PF00672">
    <property type="entry name" value="HAMP"/>
    <property type="match status" value="1"/>
</dbReference>